<organism evidence="4 5">
    <name type="scientific">Ziziphus jujuba var. spinosa</name>
    <dbReference type="NCBI Taxonomy" id="714518"/>
    <lineage>
        <taxon>Eukaryota</taxon>
        <taxon>Viridiplantae</taxon>
        <taxon>Streptophyta</taxon>
        <taxon>Embryophyta</taxon>
        <taxon>Tracheophyta</taxon>
        <taxon>Spermatophyta</taxon>
        <taxon>Magnoliopsida</taxon>
        <taxon>eudicotyledons</taxon>
        <taxon>Gunneridae</taxon>
        <taxon>Pentapetalae</taxon>
        <taxon>rosids</taxon>
        <taxon>fabids</taxon>
        <taxon>Rosales</taxon>
        <taxon>Rhamnaceae</taxon>
        <taxon>Paliureae</taxon>
        <taxon>Ziziphus</taxon>
    </lineage>
</organism>
<feature type="signal peptide" evidence="2">
    <location>
        <begin position="1"/>
        <end position="26"/>
    </location>
</feature>
<reference evidence="4" key="1">
    <citation type="journal article" date="2021" name="Front. Plant Sci.">
        <title>Chromosome-Scale Genome Assembly for Chinese Sour Jujube and Insights Into Its Genome Evolution and Domestication Signature.</title>
        <authorList>
            <person name="Shen L.-Y."/>
            <person name="Luo H."/>
            <person name="Wang X.-L."/>
            <person name="Wang X.-M."/>
            <person name="Qiu X.-J."/>
            <person name="Liu H."/>
            <person name="Zhou S.-S."/>
            <person name="Jia K.-H."/>
            <person name="Nie S."/>
            <person name="Bao Y.-T."/>
            <person name="Zhang R.-G."/>
            <person name="Yun Q.-Z."/>
            <person name="Chai Y.-H."/>
            <person name="Lu J.-Y."/>
            <person name="Li Y."/>
            <person name="Zhao S.-W."/>
            <person name="Mao J.-F."/>
            <person name="Jia S.-G."/>
            <person name="Mao Y.-M."/>
        </authorList>
    </citation>
    <scope>NUCLEOTIDE SEQUENCE</scope>
    <source>
        <strain evidence="4">AT0</strain>
        <tissue evidence="4">Leaf</tissue>
    </source>
</reference>
<keyword evidence="2" id="KW-0732">Signal</keyword>
<dbReference type="PANTHER" id="PTHR45184">
    <property type="entry name" value="DNAJ PROTEIN ERDJ3A"/>
    <property type="match status" value="1"/>
</dbReference>
<dbReference type="PANTHER" id="PTHR45184:SF1">
    <property type="entry name" value="DNAJ PROTEIN ERDJ3A"/>
    <property type="match status" value="1"/>
</dbReference>
<feature type="region of interest" description="Disordered" evidence="1">
    <location>
        <begin position="178"/>
        <end position="203"/>
    </location>
</feature>
<dbReference type="CDD" id="cd06257">
    <property type="entry name" value="DnaJ"/>
    <property type="match status" value="1"/>
</dbReference>
<dbReference type="PROSITE" id="PS00636">
    <property type="entry name" value="DNAJ_1"/>
    <property type="match status" value="1"/>
</dbReference>
<gene>
    <name evidence="4" type="ORF">FEM48_ZijujUnG0125300</name>
</gene>
<evidence type="ECO:0000313" key="5">
    <source>
        <dbReference type="Proteomes" id="UP000813462"/>
    </source>
</evidence>
<dbReference type="InterPro" id="IPR018253">
    <property type="entry name" value="DnaJ_domain_CS"/>
</dbReference>
<protein>
    <recommendedName>
        <fullName evidence="3">J domain-containing protein</fullName>
    </recommendedName>
</protein>
<dbReference type="OrthoDB" id="10250354at2759"/>
<dbReference type="Proteomes" id="UP000813462">
    <property type="component" value="Unassembled WGS sequence"/>
</dbReference>
<dbReference type="InterPro" id="IPR052842">
    <property type="entry name" value="ER_Co-chaperone"/>
</dbReference>
<dbReference type="InterPro" id="IPR036869">
    <property type="entry name" value="J_dom_sf"/>
</dbReference>
<feature type="compositionally biased region" description="Low complexity" evidence="1">
    <location>
        <begin position="181"/>
        <end position="203"/>
    </location>
</feature>
<dbReference type="Gene3D" id="3.40.30.10">
    <property type="entry name" value="Glutaredoxin"/>
    <property type="match status" value="1"/>
</dbReference>
<name>A0A978U7R6_ZIZJJ</name>
<dbReference type="InterPro" id="IPR036249">
    <property type="entry name" value="Thioredoxin-like_sf"/>
</dbReference>
<feature type="chain" id="PRO_5037079124" description="J domain-containing protein" evidence="2">
    <location>
        <begin position="27"/>
        <end position="580"/>
    </location>
</feature>
<dbReference type="InterPro" id="IPR001623">
    <property type="entry name" value="DnaJ_domain"/>
</dbReference>
<evidence type="ECO:0000313" key="4">
    <source>
        <dbReference type="EMBL" id="KAH7510480.1"/>
    </source>
</evidence>
<comment type="caution">
    <text evidence="4">The sequence shown here is derived from an EMBL/GenBank/DDBJ whole genome shotgun (WGS) entry which is preliminary data.</text>
</comment>
<dbReference type="SUPFAM" id="SSF46565">
    <property type="entry name" value="Chaperone J-domain"/>
    <property type="match status" value="1"/>
</dbReference>
<dbReference type="AlphaFoldDB" id="A0A978U7R6"/>
<dbReference type="PRINTS" id="PR00625">
    <property type="entry name" value="JDOMAIN"/>
</dbReference>
<dbReference type="PROSITE" id="PS50076">
    <property type="entry name" value="DNAJ_2"/>
    <property type="match status" value="1"/>
</dbReference>
<dbReference type="Pfam" id="PF00226">
    <property type="entry name" value="DnaJ"/>
    <property type="match status" value="1"/>
</dbReference>
<proteinExistence type="predicted"/>
<dbReference type="SUPFAM" id="SSF52833">
    <property type="entry name" value="Thioredoxin-like"/>
    <property type="match status" value="2"/>
</dbReference>
<accession>A0A978U7R6</accession>
<dbReference type="SMART" id="SM00271">
    <property type="entry name" value="DnaJ"/>
    <property type="match status" value="1"/>
</dbReference>
<evidence type="ECO:0000259" key="3">
    <source>
        <dbReference type="PROSITE" id="PS50076"/>
    </source>
</evidence>
<sequence>MDNNRMKLLILFSMSVFLLMLEAKTADPYKVLGVERNASQREIQKAFHKLSLQYHPDKNKNKGAQEKFAEINNAYELLSDEEKKKNYDMYGDEKGNPGFDAGHPGDQGGYTYFTSGGPGGNQFSFRPGEWQSTGGEGASKSFSFSFGGAGGPSSFGFGMDDLFSNFFGGNGDSMFGGFGSRTGSRAGSRTGSQSGSRSSSKSIRAINSRDFKKEIAVQGMTWLLFSFTPSLKGNHYVESTVEEVASLLQGALKVGSINCETELSLCKDLGILPRRMPRVFVYSYKASDKGSLVEYAGDLAVKDLKTFCQDHLPRFSKRVDLKSFEFSGVTLEKLPTVILLSTKKDTPVIWRVLSGLYRKRIIFYDVEVRDVSDPMVRKLGVDALPAVVGWLSNGEKNILKAGISVKDLKSAVHDLSILLDGFEKQNKKVASSQPRKAETDFGDNHIPVLSGSNFDALCGETTPVCVIGAFRSSRAREKVESILNKVSQKSLSRQPTTAFGSRDSISYTLLDATKQPAFLNAFDKSGFKSSDKLLVAYKPRKGKFAAFEGELTIEEVEGFISSVLNGDIQFKKTRQKPVLK</sequence>
<dbReference type="Gene3D" id="1.10.287.110">
    <property type="entry name" value="DnaJ domain"/>
    <property type="match status" value="1"/>
</dbReference>
<evidence type="ECO:0000256" key="1">
    <source>
        <dbReference type="SAM" id="MobiDB-lite"/>
    </source>
</evidence>
<evidence type="ECO:0000256" key="2">
    <source>
        <dbReference type="SAM" id="SignalP"/>
    </source>
</evidence>
<feature type="domain" description="J" evidence="3">
    <location>
        <begin position="27"/>
        <end position="91"/>
    </location>
</feature>
<dbReference type="EMBL" id="JAEACU010000520">
    <property type="protein sequence ID" value="KAH7510480.1"/>
    <property type="molecule type" value="Genomic_DNA"/>
</dbReference>